<dbReference type="OrthoDB" id="1621429at2759"/>
<feature type="region of interest" description="Disordered" evidence="1">
    <location>
        <begin position="92"/>
        <end position="123"/>
    </location>
</feature>
<gene>
    <name evidence="2" type="ORF">CCAM_LOCUS24003</name>
</gene>
<feature type="compositionally biased region" description="Polar residues" evidence="1">
    <location>
        <begin position="185"/>
        <end position="207"/>
    </location>
</feature>
<dbReference type="PANTHER" id="PTHR36757:SF3">
    <property type="match status" value="1"/>
</dbReference>
<dbReference type="PANTHER" id="PTHR36757">
    <property type="entry name" value="BNAANNG22500D PROTEIN"/>
    <property type="match status" value="1"/>
</dbReference>
<evidence type="ECO:0000256" key="1">
    <source>
        <dbReference type="SAM" id="MobiDB-lite"/>
    </source>
</evidence>
<organism evidence="2 3">
    <name type="scientific">Cuscuta campestris</name>
    <dbReference type="NCBI Taxonomy" id="132261"/>
    <lineage>
        <taxon>Eukaryota</taxon>
        <taxon>Viridiplantae</taxon>
        <taxon>Streptophyta</taxon>
        <taxon>Embryophyta</taxon>
        <taxon>Tracheophyta</taxon>
        <taxon>Spermatophyta</taxon>
        <taxon>Magnoliopsida</taxon>
        <taxon>eudicotyledons</taxon>
        <taxon>Gunneridae</taxon>
        <taxon>Pentapetalae</taxon>
        <taxon>asterids</taxon>
        <taxon>lamiids</taxon>
        <taxon>Solanales</taxon>
        <taxon>Convolvulaceae</taxon>
        <taxon>Cuscuteae</taxon>
        <taxon>Cuscuta</taxon>
        <taxon>Cuscuta subgen. Grammica</taxon>
        <taxon>Cuscuta sect. Cleistogrammica</taxon>
    </lineage>
</organism>
<proteinExistence type="predicted"/>
<reference evidence="2 3" key="1">
    <citation type="submission" date="2018-04" db="EMBL/GenBank/DDBJ databases">
        <authorList>
            <person name="Vogel A."/>
        </authorList>
    </citation>
    <scope>NUCLEOTIDE SEQUENCE [LARGE SCALE GENOMIC DNA]</scope>
</reference>
<accession>A0A484M124</accession>
<dbReference type="Proteomes" id="UP000595140">
    <property type="component" value="Unassembled WGS sequence"/>
</dbReference>
<name>A0A484M124_9ASTE</name>
<keyword evidence="3" id="KW-1185">Reference proteome</keyword>
<evidence type="ECO:0000313" key="2">
    <source>
        <dbReference type="EMBL" id="VFQ82227.1"/>
    </source>
</evidence>
<evidence type="ECO:0000313" key="3">
    <source>
        <dbReference type="Proteomes" id="UP000595140"/>
    </source>
</evidence>
<dbReference type="AlphaFoldDB" id="A0A484M124"/>
<dbReference type="EMBL" id="OOIL02002347">
    <property type="protein sequence ID" value="VFQ82227.1"/>
    <property type="molecule type" value="Genomic_DNA"/>
</dbReference>
<sequence>MAFELCTGGAGGDPSLGQIISPRISFSHDIPQTGFVPVEQYVRSSSSTSSMDFDFCVFRQSFDLQQDNSSSSADELFLNGKILPIEIKRRIGPAPTTPPPPAILIPPAPVTKPAGQKQQGSSSKAAVFWKIKRSSSLNCGSGYARTLCPLPLLSRSNSTGSSSPIPKRTLYSSSSRSSRDAFNPIPQNNNKSSSTKQKPPLMKSQQASSSNSRNNGVRITSVLNVSASSLFGMGSMFSHGNGRDKNKKKK</sequence>
<feature type="compositionally biased region" description="Pro residues" evidence="1">
    <location>
        <begin position="95"/>
        <end position="110"/>
    </location>
</feature>
<protein>
    <submittedName>
        <fullName evidence="2">Uncharacterized protein</fullName>
    </submittedName>
</protein>
<feature type="region of interest" description="Disordered" evidence="1">
    <location>
        <begin position="155"/>
        <end position="217"/>
    </location>
</feature>